<proteinExistence type="inferred from homology"/>
<dbReference type="Gene3D" id="3.90.470.20">
    <property type="entry name" value="4'-phosphopantetheinyl transferase domain"/>
    <property type="match status" value="2"/>
</dbReference>
<evidence type="ECO:0000256" key="3">
    <source>
        <dbReference type="SAM" id="MobiDB-lite"/>
    </source>
</evidence>
<dbReference type="InterPro" id="IPR008278">
    <property type="entry name" value="4-PPantetheinyl_Trfase_dom"/>
</dbReference>
<gene>
    <name evidence="5" type="ORF">GCM10010319_02250</name>
</gene>
<evidence type="ECO:0000259" key="4">
    <source>
        <dbReference type="Pfam" id="PF01648"/>
    </source>
</evidence>
<dbReference type="SUPFAM" id="SSF56214">
    <property type="entry name" value="4'-phosphopantetheinyl transferase"/>
    <property type="match status" value="2"/>
</dbReference>
<feature type="region of interest" description="Disordered" evidence="3">
    <location>
        <begin position="248"/>
        <end position="272"/>
    </location>
</feature>
<comment type="similarity">
    <text evidence="1">Belongs to the P-Pant transferase superfamily. Gsp/Sfp/HetI/AcpT family.</text>
</comment>
<dbReference type="InterPro" id="IPR050559">
    <property type="entry name" value="P-Pant_transferase_sf"/>
</dbReference>
<evidence type="ECO:0000256" key="2">
    <source>
        <dbReference type="ARBA" id="ARBA00022679"/>
    </source>
</evidence>
<dbReference type="EMBL" id="BAAABW010000001">
    <property type="protein sequence ID" value="GAA0329757.1"/>
    <property type="molecule type" value="Genomic_DNA"/>
</dbReference>
<reference evidence="5 6" key="1">
    <citation type="journal article" date="2019" name="Int. J. Syst. Evol. Microbiol.">
        <title>The Global Catalogue of Microorganisms (GCM) 10K type strain sequencing project: providing services to taxonomists for standard genome sequencing and annotation.</title>
        <authorList>
            <consortium name="The Broad Institute Genomics Platform"/>
            <consortium name="The Broad Institute Genome Sequencing Center for Infectious Disease"/>
            <person name="Wu L."/>
            <person name="Ma J."/>
        </authorList>
    </citation>
    <scope>NUCLEOTIDE SEQUENCE [LARGE SCALE GENOMIC DNA]</scope>
    <source>
        <strain evidence="5 6">JCM 4565</strain>
    </source>
</reference>
<dbReference type="InterPro" id="IPR037143">
    <property type="entry name" value="4-PPantetheinyl_Trfase_dom_sf"/>
</dbReference>
<dbReference type="RefSeq" id="WP_344115089.1">
    <property type="nucleotide sequence ID" value="NZ_BAAABW010000001.1"/>
</dbReference>
<dbReference type="PANTHER" id="PTHR12215:SF10">
    <property type="entry name" value="L-AMINOADIPATE-SEMIALDEHYDE DEHYDROGENASE-PHOSPHOPANTETHEINYL TRANSFERASE"/>
    <property type="match status" value="1"/>
</dbReference>
<feature type="compositionally biased region" description="Low complexity" evidence="3">
    <location>
        <begin position="250"/>
        <end position="265"/>
    </location>
</feature>
<organism evidence="5 6">
    <name type="scientific">Streptomyces blastmyceticus</name>
    <dbReference type="NCBI Taxonomy" id="68180"/>
    <lineage>
        <taxon>Bacteria</taxon>
        <taxon>Bacillati</taxon>
        <taxon>Actinomycetota</taxon>
        <taxon>Actinomycetes</taxon>
        <taxon>Kitasatosporales</taxon>
        <taxon>Streptomycetaceae</taxon>
        <taxon>Streptomyces</taxon>
    </lineage>
</organism>
<sequence>MSSVPSPAVLLPVRLLAPSGPWDEVVADWAREGTVLAYGVVPEWVPSCGADADRLAADEPCRWAALRGERLRARFLASRLLLRSVVGAVTGTGWRGVRPDRTPLGRPYVRGLPGLRVSLSHSGPVLAVAVSGHGAIGVDTERAGRGTSLSPAHVCTAEEAGRLAGLRDDERAAELLRLWTLKEAYTKALGVGLRRSPRSFGFAPGARGPVLRDGGEEEPDPHRRWSFATRLVRSALPEPYLLSVAAAQPADSGRAAVASGRSASDMSPLRTA</sequence>
<keyword evidence="6" id="KW-1185">Reference proteome</keyword>
<dbReference type="Pfam" id="PF01648">
    <property type="entry name" value="ACPS"/>
    <property type="match status" value="1"/>
</dbReference>
<protein>
    <recommendedName>
        <fullName evidence="4">4'-phosphopantetheinyl transferase domain-containing protein</fullName>
    </recommendedName>
</protein>
<evidence type="ECO:0000313" key="6">
    <source>
        <dbReference type="Proteomes" id="UP001500063"/>
    </source>
</evidence>
<comment type="caution">
    <text evidence="5">The sequence shown here is derived from an EMBL/GenBank/DDBJ whole genome shotgun (WGS) entry which is preliminary data.</text>
</comment>
<keyword evidence="2" id="KW-0808">Transferase</keyword>
<dbReference type="PANTHER" id="PTHR12215">
    <property type="entry name" value="PHOSPHOPANTETHEINE TRANSFERASE"/>
    <property type="match status" value="1"/>
</dbReference>
<name>A0ABN0W9F8_9ACTN</name>
<feature type="domain" description="4'-phosphopantetheinyl transferase" evidence="4">
    <location>
        <begin position="135"/>
        <end position="225"/>
    </location>
</feature>
<evidence type="ECO:0000313" key="5">
    <source>
        <dbReference type="EMBL" id="GAA0329757.1"/>
    </source>
</evidence>
<evidence type="ECO:0000256" key="1">
    <source>
        <dbReference type="ARBA" id="ARBA00010990"/>
    </source>
</evidence>
<accession>A0ABN0W9F8</accession>
<dbReference type="Proteomes" id="UP001500063">
    <property type="component" value="Unassembled WGS sequence"/>
</dbReference>